<sequence length="251" mass="26601">MSLTSDATAATIKFVIGLGLANYTAFATMPETMMQKLQAPTGSYNTYIFGLLATSGLTYYIFLGSLVFGLTEDWTVAGSLSLAPWILLKASNLVTKKATKVGYPMKSDIYPLTYALATTAACCLARSSPITERLSTGFAYLLVLSGTSATIAPSNLCKAWGGSLEEMLKAEPVILTSLRSHGLGMVRTGSAVLAVGNYGMPVAQAFGYTSFLTLAMMAVPKLELSEKKKLSNGILVFGALHLMVIVATLYV</sequence>
<reference evidence="2" key="1">
    <citation type="submission" date="2020-06" db="EMBL/GenBank/DDBJ databases">
        <authorList>
            <consortium name="Plant Systems Biology data submission"/>
        </authorList>
    </citation>
    <scope>NUCLEOTIDE SEQUENCE</scope>
    <source>
        <strain evidence="2">D6</strain>
    </source>
</reference>
<dbReference type="AlphaFoldDB" id="A0A9N8DGM5"/>
<evidence type="ECO:0000313" key="3">
    <source>
        <dbReference type="Proteomes" id="UP001153069"/>
    </source>
</evidence>
<organism evidence="2 3">
    <name type="scientific">Seminavis robusta</name>
    <dbReference type="NCBI Taxonomy" id="568900"/>
    <lineage>
        <taxon>Eukaryota</taxon>
        <taxon>Sar</taxon>
        <taxon>Stramenopiles</taxon>
        <taxon>Ochrophyta</taxon>
        <taxon>Bacillariophyta</taxon>
        <taxon>Bacillariophyceae</taxon>
        <taxon>Bacillariophycidae</taxon>
        <taxon>Naviculales</taxon>
        <taxon>Naviculaceae</taxon>
        <taxon>Seminavis</taxon>
    </lineage>
</organism>
<proteinExistence type="predicted"/>
<keyword evidence="1" id="KW-0812">Transmembrane</keyword>
<feature type="transmembrane region" description="Helical" evidence="1">
    <location>
        <begin position="230"/>
        <end position="250"/>
    </location>
</feature>
<accession>A0A9N8DGM5</accession>
<feature type="transmembrane region" description="Helical" evidence="1">
    <location>
        <begin position="6"/>
        <end position="26"/>
    </location>
</feature>
<protein>
    <submittedName>
        <fullName evidence="2">Uncharacterized protein</fullName>
    </submittedName>
</protein>
<keyword evidence="1" id="KW-1133">Transmembrane helix</keyword>
<feature type="transmembrane region" description="Helical" evidence="1">
    <location>
        <begin position="198"/>
        <end position="218"/>
    </location>
</feature>
<feature type="transmembrane region" description="Helical" evidence="1">
    <location>
        <begin position="47"/>
        <end position="70"/>
    </location>
</feature>
<evidence type="ECO:0000313" key="2">
    <source>
        <dbReference type="EMBL" id="CAB9500369.1"/>
    </source>
</evidence>
<name>A0A9N8DGM5_9STRA</name>
<comment type="caution">
    <text evidence="2">The sequence shown here is derived from an EMBL/GenBank/DDBJ whole genome shotgun (WGS) entry which is preliminary data.</text>
</comment>
<gene>
    <name evidence="2" type="ORF">SEMRO_82_G043940.1</name>
</gene>
<evidence type="ECO:0000256" key="1">
    <source>
        <dbReference type="SAM" id="Phobius"/>
    </source>
</evidence>
<keyword evidence="3" id="KW-1185">Reference proteome</keyword>
<keyword evidence="1" id="KW-0472">Membrane</keyword>
<dbReference type="EMBL" id="CAICTM010000081">
    <property type="protein sequence ID" value="CAB9500369.1"/>
    <property type="molecule type" value="Genomic_DNA"/>
</dbReference>
<dbReference type="Proteomes" id="UP001153069">
    <property type="component" value="Unassembled WGS sequence"/>
</dbReference>